<proteinExistence type="predicted"/>
<accession>A0A6J5GAW4</accession>
<reference evidence="2 3" key="1">
    <citation type="submission" date="2020-04" db="EMBL/GenBank/DDBJ databases">
        <authorList>
            <person name="De Canck E."/>
        </authorList>
    </citation>
    <scope>NUCLEOTIDE SEQUENCE [LARGE SCALE GENOMIC DNA]</scope>
    <source>
        <strain evidence="2 3">LMG 28688</strain>
    </source>
</reference>
<dbReference type="InterPro" id="IPR021294">
    <property type="entry name" value="DUF2866"/>
</dbReference>
<evidence type="ECO:0000256" key="1">
    <source>
        <dbReference type="SAM" id="MobiDB-lite"/>
    </source>
</evidence>
<gene>
    <name evidence="2" type="ORF">LMG28688_04355</name>
</gene>
<evidence type="ECO:0008006" key="4">
    <source>
        <dbReference type="Google" id="ProtNLM"/>
    </source>
</evidence>
<name>A0A6J5GAW4_9BURK</name>
<keyword evidence="3" id="KW-1185">Reference proteome</keyword>
<feature type="region of interest" description="Disordered" evidence="1">
    <location>
        <begin position="85"/>
        <end position="112"/>
    </location>
</feature>
<dbReference type="Pfam" id="PF11065">
    <property type="entry name" value="DUF2866"/>
    <property type="match status" value="1"/>
</dbReference>
<sequence length="112" mass="12498">MVENDDVLMHLQSLLRDGSTTRIASCRVSTPLQNPWGRAYRLVEWTTLLDDDARRQVVPAESSALDIARLVAEHVPGRRILLNGETVDAERPRTRRRSRSRANAGTSAHIAG</sequence>
<dbReference type="EMBL" id="CADIKL010000023">
    <property type="protein sequence ID" value="CAB3796627.1"/>
    <property type="molecule type" value="Genomic_DNA"/>
</dbReference>
<dbReference type="AlphaFoldDB" id="A0A6J5GAW4"/>
<evidence type="ECO:0000313" key="3">
    <source>
        <dbReference type="Proteomes" id="UP000494119"/>
    </source>
</evidence>
<organism evidence="2 3">
    <name type="scientific">Paraburkholderia caffeinitolerans</name>
    <dbReference type="NCBI Taxonomy" id="1723730"/>
    <lineage>
        <taxon>Bacteria</taxon>
        <taxon>Pseudomonadati</taxon>
        <taxon>Pseudomonadota</taxon>
        <taxon>Betaproteobacteria</taxon>
        <taxon>Burkholderiales</taxon>
        <taxon>Burkholderiaceae</taxon>
        <taxon>Paraburkholderia</taxon>
    </lineage>
</organism>
<protein>
    <recommendedName>
        <fullName evidence="4">DUF2866 domain-containing protein</fullName>
    </recommendedName>
</protein>
<dbReference type="Proteomes" id="UP000494119">
    <property type="component" value="Unassembled WGS sequence"/>
</dbReference>
<evidence type="ECO:0000313" key="2">
    <source>
        <dbReference type="EMBL" id="CAB3796627.1"/>
    </source>
</evidence>